<dbReference type="SUPFAM" id="SSF50494">
    <property type="entry name" value="Trypsin-like serine proteases"/>
    <property type="match status" value="1"/>
</dbReference>
<evidence type="ECO:0000256" key="2">
    <source>
        <dbReference type="ARBA" id="ARBA00022525"/>
    </source>
</evidence>
<feature type="region of interest" description="Disordered" evidence="6">
    <location>
        <begin position="254"/>
        <end position="332"/>
    </location>
</feature>
<organism evidence="9">
    <name type="scientific">Musca domestica</name>
    <name type="common">House fly</name>
    <dbReference type="NCBI Taxonomy" id="7370"/>
    <lineage>
        <taxon>Eukaryota</taxon>
        <taxon>Metazoa</taxon>
        <taxon>Ecdysozoa</taxon>
        <taxon>Arthropoda</taxon>
        <taxon>Hexapoda</taxon>
        <taxon>Insecta</taxon>
        <taxon>Pterygota</taxon>
        <taxon>Neoptera</taxon>
        <taxon>Endopterygota</taxon>
        <taxon>Diptera</taxon>
        <taxon>Brachycera</taxon>
        <taxon>Muscomorpha</taxon>
        <taxon>Muscoidea</taxon>
        <taxon>Muscidae</taxon>
        <taxon>Musca</taxon>
    </lineage>
</organism>
<dbReference type="VEuPathDB" id="VectorBase:MDOMA2_015160"/>
<feature type="domain" description="Peptidase S1" evidence="8">
    <location>
        <begin position="471"/>
        <end position="710"/>
    </location>
</feature>
<dbReference type="Gene3D" id="2.40.10.10">
    <property type="entry name" value="Trypsin-like serine proteases"/>
    <property type="match status" value="1"/>
</dbReference>
<evidence type="ECO:0000256" key="4">
    <source>
        <dbReference type="ARBA" id="ARBA00068096"/>
    </source>
</evidence>
<evidence type="ECO:0000256" key="6">
    <source>
        <dbReference type="SAM" id="MobiDB-lite"/>
    </source>
</evidence>
<feature type="region of interest" description="Disordered" evidence="6">
    <location>
        <begin position="92"/>
        <end position="138"/>
    </location>
</feature>
<evidence type="ECO:0000256" key="1">
    <source>
        <dbReference type="ARBA" id="ARBA00004613"/>
    </source>
</evidence>
<dbReference type="PANTHER" id="PTHR24252">
    <property type="entry name" value="ACROSIN-RELATED"/>
    <property type="match status" value="1"/>
</dbReference>
<dbReference type="AlphaFoldDB" id="A0A1I8MK43"/>
<feature type="compositionally biased region" description="Basic and acidic residues" evidence="6">
    <location>
        <begin position="277"/>
        <end position="298"/>
    </location>
</feature>
<evidence type="ECO:0000256" key="5">
    <source>
        <dbReference type="ARBA" id="ARBA00076468"/>
    </source>
</evidence>
<evidence type="ECO:0000256" key="3">
    <source>
        <dbReference type="ARBA" id="ARBA00023157"/>
    </source>
</evidence>
<dbReference type="GO" id="GO:0004252">
    <property type="term" value="F:serine-type endopeptidase activity"/>
    <property type="evidence" value="ECO:0007669"/>
    <property type="project" value="InterPro"/>
</dbReference>
<protein>
    <recommendedName>
        <fullName evidence="4">Phenoloxidase-activating factor 2</fullName>
    </recommendedName>
    <alternativeName>
        <fullName evidence="5">Prophenoloxidase-activating factor II</fullName>
    </alternativeName>
</protein>
<keyword evidence="3" id="KW-1015">Disulfide bond</keyword>
<dbReference type="InterPro" id="IPR001254">
    <property type="entry name" value="Trypsin_dom"/>
</dbReference>
<dbReference type="GO" id="GO:0006508">
    <property type="term" value="P:proteolysis"/>
    <property type="evidence" value="ECO:0007669"/>
    <property type="project" value="InterPro"/>
</dbReference>
<feature type="compositionally biased region" description="Basic and acidic residues" evidence="6">
    <location>
        <begin position="92"/>
        <end position="119"/>
    </location>
</feature>
<evidence type="ECO:0000256" key="7">
    <source>
        <dbReference type="SAM" id="SignalP"/>
    </source>
</evidence>
<accession>A0A1I8MK43</accession>
<reference evidence="9" key="1">
    <citation type="submission" date="2020-05" db="UniProtKB">
        <authorList>
            <consortium name="EnsemblMetazoa"/>
        </authorList>
    </citation>
    <scope>IDENTIFICATION</scope>
    <source>
        <strain evidence="9">Aabys</strain>
    </source>
</reference>
<evidence type="ECO:0000259" key="8">
    <source>
        <dbReference type="PROSITE" id="PS50240"/>
    </source>
</evidence>
<dbReference type="InterPro" id="IPR043504">
    <property type="entry name" value="Peptidase_S1_PA_chymotrypsin"/>
</dbReference>
<dbReference type="PROSITE" id="PS00135">
    <property type="entry name" value="TRYPSIN_SER"/>
    <property type="match status" value="1"/>
</dbReference>
<feature type="compositionally biased region" description="Pro residues" evidence="6">
    <location>
        <begin position="370"/>
        <end position="390"/>
    </location>
</feature>
<dbReference type="EnsemblMetazoa" id="MDOA005764-RB">
    <property type="protein sequence ID" value="MDOA005764-PB"/>
    <property type="gene ID" value="MDOA005764"/>
</dbReference>
<dbReference type="PROSITE" id="PS00134">
    <property type="entry name" value="TRYPSIN_HIS"/>
    <property type="match status" value="1"/>
</dbReference>
<dbReference type="InterPro" id="IPR001314">
    <property type="entry name" value="Peptidase_S1A"/>
</dbReference>
<dbReference type="FunFam" id="2.40.10.10:FF:000038">
    <property type="entry name" value="Serine protease"/>
    <property type="match status" value="1"/>
</dbReference>
<comment type="subcellular location">
    <subcellularLocation>
        <location evidence="1">Secreted</location>
    </subcellularLocation>
</comment>
<dbReference type="SMART" id="SM00020">
    <property type="entry name" value="Tryp_SPc"/>
    <property type="match status" value="1"/>
</dbReference>
<dbReference type="CDD" id="cd00190">
    <property type="entry name" value="Tryp_SPc"/>
    <property type="match status" value="1"/>
</dbReference>
<feature type="compositionally biased region" description="Polar residues" evidence="6">
    <location>
        <begin position="129"/>
        <end position="138"/>
    </location>
</feature>
<dbReference type="InterPro" id="IPR033116">
    <property type="entry name" value="TRYPSIN_SER"/>
</dbReference>
<feature type="region of interest" description="Disordered" evidence="6">
    <location>
        <begin position="370"/>
        <end position="408"/>
    </location>
</feature>
<dbReference type="eggNOG" id="KOG3627">
    <property type="taxonomic scope" value="Eukaryota"/>
</dbReference>
<dbReference type="PRINTS" id="PR00722">
    <property type="entry name" value="CHYMOTRYPSIN"/>
</dbReference>
<dbReference type="VEuPathDB" id="VectorBase:MDOA005764"/>
<keyword evidence="2" id="KW-0964">Secreted</keyword>
<dbReference type="PANTHER" id="PTHR24252:SF7">
    <property type="entry name" value="HYALIN"/>
    <property type="match status" value="1"/>
</dbReference>
<evidence type="ECO:0000313" key="9">
    <source>
        <dbReference type="EnsemblMetazoa" id="MDOA005764-PB"/>
    </source>
</evidence>
<dbReference type="PROSITE" id="PS50240">
    <property type="entry name" value="TRYPSIN_DOM"/>
    <property type="match status" value="1"/>
</dbReference>
<dbReference type="InterPro" id="IPR018114">
    <property type="entry name" value="TRYPSIN_HIS"/>
</dbReference>
<proteinExistence type="predicted"/>
<dbReference type="Pfam" id="PF00089">
    <property type="entry name" value="Trypsin"/>
    <property type="match status" value="1"/>
</dbReference>
<dbReference type="GO" id="GO:0005576">
    <property type="term" value="C:extracellular region"/>
    <property type="evidence" value="ECO:0007669"/>
    <property type="project" value="UniProtKB-SubCell"/>
</dbReference>
<name>A0A1I8MK43_MUSDO</name>
<feature type="region of interest" description="Disordered" evidence="6">
    <location>
        <begin position="421"/>
        <end position="458"/>
    </location>
</feature>
<dbReference type="InterPro" id="IPR009003">
    <property type="entry name" value="Peptidase_S1_PA"/>
</dbReference>
<sequence>MFNSFKISLIGLLLLHSACTLRAESLDIDEKPAGDVTTAKDDVESKVADISLTNVNDEKVVTKIQTQNEQLTFDQMPLIVEEKEGILKEIVAEGKEEKPSQDKEENPSQVKEENHSQDKEENEAPPSPLNENNGHETSLNRTSRQLFYSPNFFYIQNIGAEGSRCITSRGLVGICMGFDRCALESGNQRRRRHLTYYSLAQYPYFTPYIQPQPQSDELCTYFDQYARTSSGVCCTSIDNIIPIVPGETPTFQPGLTPIPSYPNPTPAQPEATTTVKPENDEPSKDVTMDPMDVIKETESSEDSDVIEPPANFNYEPEPPKYDEPSSQEGNNIGYDPIDESLKQAPNYNNFIRYPWPSQFVGFSGVQQWPPPLPTHPPSAQQWPPPLPTHPPNHHYPTHPPSTIGGQFVPVTTKRPITTLTTKRPTYPTYRPVTTTTTTTTTRRPPSSSGSGTSSNGLPLQCGVIGPDQERIVGGTNASPNEFPWIAVIFKSGKQFCGGSLITNNHVLTAAHCVARMTSWDVAAMTVHLGDYNIRTDYEVQHISRRVKRLVRHKGFDFSTLHNDIAILTLSEPVKFTKEIQPICLPTSPAQQRSSYSGQIATVAGWGSLRENGPQPSILQKVQIPIWNNAECAAKYGRAAPAGIIESMVCAGQAAKDSCSGDSGGPMIVNEGGRFVQVGIVSWGIGCGKGQYPGVYTRVTSLLPWIYKNIK</sequence>
<feature type="compositionally biased region" description="Low complexity" evidence="6">
    <location>
        <begin position="421"/>
        <end position="454"/>
    </location>
</feature>
<feature type="signal peptide" evidence="7">
    <location>
        <begin position="1"/>
        <end position="23"/>
    </location>
</feature>
<keyword evidence="7" id="KW-0732">Signal</keyword>
<feature type="chain" id="PRO_5043881815" description="Phenoloxidase-activating factor 2" evidence="7">
    <location>
        <begin position="24"/>
        <end position="710"/>
    </location>
</feature>